<dbReference type="Pfam" id="PF06580">
    <property type="entry name" value="His_kinase"/>
    <property type="match status" value="1"/>
</dbReference>
<dbReference type="SMART" id="SM00304">
    <property type="entry name" value="HAMP"/>
    <property type="match status" value="1"/>
</dbReference>
<dbReference type="InterPro" id="IPR036890">
    <property type="entry name" value="HATPase_C_sf"/>
</dbReference>
<reference evidence="16" key="1">
    <citation type="submission" date="2018-11" db="EMBL/GenBank/DDBJ databases">
        <title>Complete genome sequence of Paenibacillus sp. ML311-T8.</title>
        <authorList>
            <person name="Nam Y.-D."/>
            <person name="Kang J."/>
            <person name="Chung W.-H."/>
            <person name="Park Y.S."/>
        </authorList>
    </citation>
    <scope>NUCLEOTIDE SEQUENCE [LARGE SCALE GENOMIC DNA]</scope>
    <source>
        <strain evidence="16">ML311-T8</strain>
    </source>
</reference>
<dbReference type="RefSeq" id="WP_155699100.1">
    <property type="nucleotide sequence ID" value="NZ_CP034235.1"/>
</dbReference>
<organism evidence="15 16">
    <name type="scientific">Paenibacillus psychroresistens</name>
    <dbReference type="NCBI Taxonomy" id="1778678"/>
    <lineage>
        <taxon>Bacteria</taxon>
        <taxon>Bacillati</taxon>
        <taxon>Bacillota</taxon>
        <taxon>Bacilli</taxon>
        <taxon>Bacillales</taxon>
        <taxon>Paenibacillaceae</taxon>
        <taxon>Paenibacillus</taxon>
    </lineage>
</organism>
<evidence type="ECO:0000256" key="4">
    <source>
        <dbReference type="ARBA" id="ARBA00022475"/>
    </source>
</evidence>
<evidence type="ECO:0000256" key="9">
    <source>
        <dbReference type="ARBA" id="ARBA00022840"/>
    </source>
</evidence>
<dbReference type="InterPro" id="IPR003660">
    <property type="entry name" value="HAMP_dom"/>
</dbReference>
<evidence type="ECO:0000256" key="6">
    <source>
        <dbReference type="ARBA" id="ARBA00022679"/>
    </source>
</evidence>
<feature type="transmembrane region" description="Helical" evidence="12">
    <location>
        <begin position="355"/>
        <end position="375"/>
    </location>
</feature>
<dbReference type="GO" id="GO:0005524">
    <property type="term" value="F:ATP binding"/>
    <property type="evidence" value="ECO:0007669"/>
    <property type="project" value="UniProtKB-KW"/>
</dbReference>
<evidence type="ECO:0000259" key="14">
    <source>
        <dbReference type="PROSITE" id="PS50885"/>
    </source>
</evidence>
<keyword evidence="6" id="KW-0808">Transferase</keyword>
<evidence type="ECO:0000256" key="12">
    <source>
        <dbReference type="SAM" id="Phobius"/>
    </source>
</evidence>
<gene>
    <name evidence="15" type="ORF">EHS13_03870</name>
</gene>
<dbReference type="Gene3D" id="3.30.565.10">
    <property type="entry name" value="Histidine kinase-like ATPase, C-terminal domain"/>
    <property type="match status" value="1"/>
</dbReference>
<dbReference type="SMART" id="SM00387">
    <property type="entry name" value="HATPase_c"/>
    <property type="match status" value="1"/>
</dbReference>
<keyword evidence="5" id="KW-0597">Phosphoprotein</keyword>
<keyword evidence="10" id="KW-0902">Two-component regulatory system</keyword>
<accession>A0A6B8RF45</accession>
<dbReference type="InterPro" id="IPR050640">
    <property type="entry name" value="Bact_2-comp_sensor_kinase"/>
</dbReference>
<sequence>MNFFTHRIRIVGISLLLSFAAVLVFNLHGGSQAKEIYRTINTQAQKTVTEQAEYNALALFKELEALSSQLKRPEFTVYTTDFLNLVSSKDEPELRKDLNNRIDKLYMDPEFVDKLYILGADSSQKSFVSNIGSKAVLDENPPSIEDLEYAGLLDIFTNNGTGIPLYFNQGELIAKIYKKWNSATDQQIKRVTAFARQLEGKLLLTNRVNFSLELLVLSSDMFERLIPEKQFPDVVLSVSTQEGKLIWHNQNESAVRADWLEYVKLLSPYGLKMTIAFHYNQHAIFSILRTYAAVSLVVIVASLMLSIWISGKIVSPIVELSKFMQLEGGKLPLNIVPENWAGKQWLPHLSVRLKVLYLFMLSVGLPIIFAIIFYWQLLNTFSNHQLQSSMERITDQTGLTVSNEMQRYERMVQQLSENADLLSRMNRSTDVLSGGTAPSVDGQYDYTTLGDLSYFVLFDSLGRVNYSSIFSDSPALFHLEPSVFSNDPDQDLLWQPQGPDIFRKDTLKIVGNLYKSGQKNSERTGYIQIVLKPDVFQSIPLPASVNWKLYTNLDQLLYDVFSTKSELLNELRNYTSVNRSIAGTDRKLVLQYPKDLSNDLRNRLLLTDLVVLLTVFAVCMLAGQGMSHIIVRTIRKMQIRMDQMSDNYLQPKFQYRSNDELGVLVQSFNEMIYKINLLMRENIESRTREQTMLMLKSQAELNMLQQQINPHFLYNTLESINMEAQASESPKISTMVSALAQIFRYSISKGPELVPLSTEIKHTQNYIAIQQIRFRDRFSVEYQISEEVLSQPVLKFILQPIVENAIQHGLSEYTSGGELHISAKCENGCIQIRVADNGVGMKKNQIQEIHERMQVMDFQAADDKVPTSRSGYGMDNVFRRLQLYYGGKAEFRIESKLMKGTTIVLIIPFHMDMKN</sequence>
<evidence type="ECO:0000256" key="3">
    <source>
        <dbReference type="ARBA" id="ARBA00012438"/>
    </source>
</evidence>
<evidence type="ECO:0000256" key="11">
    <source>
        <dbReference type="ARBA" id="ARBA00023136"/>
    </source>
</evidence>
<protein>
    <recommendedName>
        <fullName evidence="3">histidine kinase</fullName>
        <ecNumber evidence="3">2.7.13.3</ecNumber>
    </recommendedName>
</protein>
<evidence type="ECO:0000259" key="13">
    <source>
        <dbReference type="PROSITE" id="PS50109"/>
    </source>
</evidence>
<dbReference type="GO" id="GO:0000155">
    <property type="term" value="F:phosphorelay sensor kinase activity"/>
    <property type="evidence" value="ECO:0007669"/>
    <property type="project" value="InterPro"/>
</dbReference>
<keyword evidence="11 12" id="KW-0472">Membrane</keyword>
<dbReference type="PROSITE" id="PS50885">
    <property type="entry name" value="HAMP"/>
    <property type="match status" value="1"/>
</dbReference>
<dbReference type="InterPro" id="IPR005467">
    <property type="entry name" value="His_kinase_dom"/>
</dbReference>
<evidence type="ECO:0000256" key="8">
    <source>
        <dbReference type="ARBA" id="ARBA00022777"/>
    </source>
</evidence>
<keyword evidence="9" id="KW-0067">ATP-binding</keyword>
<dbReference type="PROSITE" id="PS50109">
    <property type="entry name" value="HIS_KIN"/>
    <property type="match status" value="1"/>
</dbReference>
<dbReference type="InterPro" id="IPR010559">
    <property type="entry name" value="Sig_transdc_His_kin_internal"/>
</dbReference>
<keyword evidence="7" id="KW-0547">Nucleotide-binding</keyword>
<keyword evidence="8 15" id="KW-0418">Kinase</keyword>
<dbReference type="AlphaFoldDB" id="A0A6B8RF45"/>
<feature type="domain" description="HAMP" evidence="14">
    <location>
        <begin position="628"/>
        <end position="680"/>
    </location>
</feature>
<dbReference type="InterPro" id="IPR003594">
    <property type="entry name" value="HATPase_dom"/>
</dbReference>
<evidence type="ECO:0000256" key="2">
    <source>
        <dbReference type="ARBA" id="ARBA00004651"/>
    </source>
</evidence>
<keyword evidence="4" id="KW-1003">Cell membrane</keyword>
<keyword evidence="12" id="KW-0812">Transmembrane</keyword>
<comment type="catalytic activity">
    <reaction evidence="1">
        <text>ATP + protein L-histidine = ADP + protein N-phospho-L-histidine.</text>
        <dbReference type="EC" id="2.7.13.3"/>
    </reaction>
</comment>
<evidence type="ECO:0000313" key="15">
    <source>
        <dbReference type="EMBL" id="QGQ94102.1"/>
    </source>
</evidence>
<dbReference type="SUPFAM" id="SSF158472">
    <property type="entry name" value="HAMP domain-like"/>
    <property type="match status" value="1"/>
</dbReference>
<evidence type="ECO:0000256" key="10">
    <source>
        <dbReference type="ARBA" id="ARBA00023012"/>
    </source>
</evidence>
<dbReference type="Gene3D" id="6.10.340.10">
    <property type="match status" value="1"/>
</dbReference>
<dbReference type="OrthoDB" id="2483506at2"/>
<proteinExistence type="predicted"/>
<evidence type="ECO:0000256" key="5">
    <source>
        <dbReference type="ARBA" id="ARBA00022553"/>
    </source>
</evidence>
<evidence type="ECO:0000256" key="1">
    <source>
        <dbReference type="ARBA" id="ARBA00000085"/>
    </source>
</evidence>
<dbReference type="PANTHER" id="PTHR34220:SF7">
    <property type="entry name" value="SENSOR HISTIDINE KINASE YPDA"/>
    <property type="match status" value="1"/>
</dbReference>
<dbReference type="EC" id="2.7.13.3" evidence="3"/>
<name>A0A6B8RF45_9BACL</name>
<dbReference type="GO" id="GO:0005886">
    <property type="term" value="C:plasma membrane"/>
    <property type="evidence" value="ECO:0007669"/>
    <property type="project" value="UniProtKB-SubCell"/>
</dbReference>
<dbReference type="CDD" id="cd06225">
    <property type="entry name" value="HAMP"/>
    <property type="match status" value="1"/>
</dbReference>
<keyword evidence="12" id="KW-1133">Transmembrane helix</keyword>
<evidence type="ECO:0000256" key="7">
    <source>
        <dbReference type="ARBA" id="ARBA00022741"/>
    </source>
</evidence>
<dbReference type="EMBL" id="CP034235">
    <property type="protein sequence ID" value="QGQ94102.1"/>
    <property type="molecule type" value="Genomic_DNA"/>
</dbReference>
<feature type="transmembrane region" description="Helical" evidence="12">
    <location>
        <begin position="291"/>
        <end position="314"/>
    </location>
</feature>
<evidence type="ECO:0000313" key="16">
    <source>
        <dbReference type="Proteomes" id="UP000426246"/>
    </source>
</evidence>
<dbReference type="SUPFAM" id="SSF55874">
    <property type="entry name" value="ATPase domain of HSP90 chaperone/DNA topoisomerase II/histidine kinase"/>
    <property type="match status" value="1"/>
</dbReference>
<dbReference type="Proteomes" id="UP000426246">
    <property type="component" value="Chromosome"/>
</dbReference>
<dbReference type="PANTHER" id="PTHR34220">
    <property type="entry name" value="SENSOR HISTIDINE KINASE YPDA"/>
    <property type="match status" value="1"/>
</dbReference>
<keyword evidence="16" id="KW-1185">Reference proteome</keyword>
<dbReference type="Pfam" id="PF02518">
    <property type="entry name" value="HATPase_c"/>
    <property type="match status" value="1"/>
</dbReference>
<dbReference type="Pfam" id="PF00672">
    <property type="entry name" value="HAMP"/>
    <property type="match status" value="1"/>
</dbReference>
<dbReference type="KEGG" id="ppsc:EHS13_03870"/>
<comment type="subcellular location">
    <subcellularLocation>
        <location evidence="2">Cell membrane</location>
        <topology evidence="2">Multi-pass membrane protein</topology>
    </subcellularLocation>
</comment>
<feature type="transmembrane region" description="Helical" evidence="12">
    <location>
        <begin position="609"/>
        <end position="631"/>
    </location>
</feature>
<feature type="domain" description="Histidine kinase" evidence="13">
    <location>
        <begin position="794"/>
        <end position="911"/>
    </location>
</feature>